<keyword evidence="2" id="KW-1185">Reference proteome</keyword>
<comment type="caution">
    <text evidence="1">The sequence shown here is derived from an EMBL/GenBank/DDBJ whole genome shotgun (WGS) entry which is preliminary data.</text>
</comment>
<organism evidence="1 2">
    <name type="scientific">Racocetra fulgida</name>
    <dbReference type="NCBI Taxonomy" id="60492"/>
    <lineage>
        <taxon>Eukaryota</taxon>
        <taxon>Fungi</taxon>
        <taxon>Fungi incertae sedis</taxon>
        <taxon>Mucoromycota</taxon>
        <taxon>Glomeromycotina</taxon>
        <taxon>Glomeromycetes</taxon>
        <taxon>Diversisporales</taxon>
        <taxon>Gigasporaceae</taxon>
        <taxon>Racocetra</taxon>
    </lineage>
</organism>
<protein>
    <submittedName>
        <fullName evidence="1">20053_t:CDS:1</fullName>
    </submittedName>
</protein>
<dbReference type="EMBL" id="CAJVPZ010037627">
    <property type="protein sequence ID" value="CAG8753952.1"/>
    <property type="molecule type" value="Genomic_DNA"/>
</dbReference>
<sequence length="175" mass="20213">KIIRKAIREKMDTTKYPSSEQLEIISKVALETHNKGQLEAVKEIVREYRSEIKSKVKKALGEVFGKDRFPPIEQARPSANQVNMWKHLENSKDPENPDFTWRLAVLEQIYPGETTKNNIAFACVCIDVICNAEYSGYKLRQDYVIQEMNAALEGIESNKLETYESDTNYFEGEEE</sequence>
<name>A0A9N9IVZ5_9GLOM</name>
<accession>A0A9N9IVZ5</accession>
<feature type="non-terminal residue" evidence="1">
    <location>
        <position position="175"/>
    </location>
</feature>
<reference evidence="1" key="1">
    <citation type="submission" date="2021-06" db="EMBL/GenBank/DDBJ databases">
        <authorList>
            <person name="Kallberg Y."/>
            <person name="Tangrot J."/>
            <person name="Rosling A."/>
        </authorList>
    </citation>
    <scope>NUCLEOTIDE SEQUENCE</scope>
    <source>
        <strain evidence="1">IN212</strain>
    </source>
</reference>
<evidence type="ECO:0000313" key="1">
    <source>
        <dbReference type="EMBL" id="CAG8753952.1"/>
    </source>
</evidence>
<evidence type="ECO:0000313" key="2">
    <source>
        <dbReference type="Proteomes" id="UP000789396"/>
    </source>
</evidence>
<dbReference type="AlphaFoldDB" id="A0A9N9IVZ5"/>
<dbReference type="Proteomes" id="UP000789396">
    <property type="component" value="Unassembled WGS sequence"/>
</dbReference>
<gene>
    <name evidence="1" type="ORF">RFULGI_LOCUS13807</name>
</gene>
<dbReference type="OrthoDB" id="2442301at2759"/>
<proteinExistence type="predicted"/>